<dbReference type="GO" id="GO:0009821">
    <property type="term" value="P:alkaloid biosynthetic process"/>
    <property type="evidence" value="ECO:0007669"/>
    <property type="project" value="UniProtKB-ARBA"/>
</dbReference>
<evidence type="ECO:0000256" key="3">
    <source>
        <dbReference type="ARBA" id="ARBA00022801"/>
    </source>
</evidence>
<evidence type="ECO:0000313" key="8">
    <source>
        <dbReference type="EMBL" id="KAG5627365.1"/>
    </source>
</evidence>
<dbReference type="InterPro" id="IPR001360">
    <property type="entry name" value="Glyco_hydro_1"/>
</dbReference>
<dbReference type="Pfam" id="PF00232">
    <property type="entry name" value="Glyco_hydro_1"/>
    <property type="match status" value="4"/>
</dbReference>
<comment type="caution">
    <text evidence="8">The sequence shown here is derived from an EMBL/GenBank/DDBJ whole genome shotgun (WGS) entry which is preliminary data.</text>
</comment>
<dbReference type="PRINTS" id="PR00131">
    <property type="entry name" value="GLHYDRLASE1"/>
</dbReference>
<dbReference type="InterPro" id="IPR018120">
    <property type="entry name" value="Glyco_hydro_1_AS"/>
</dbReference>
<sequence>MAFQGSFWAISLLIFLANFLSLIEFSLAANAKVPSHTISNPFNRTIFSPDFLFGASTSSYQYEGAWNEDGKGPSIVDTFVHTHPEKILDRSNGDIALDFYHRYKEDVKLAKFEGLDAFRISIAWTRILPKGQVKKGVNQAGIDHYNSLINEIVALGIKPLVTLFHWDLPQALEDEYLGFLSPKIVDDYVDFVEICFKNFGDRVKLWATMNEPWIFTSTGYDSGSLAPGRCSAWMNNNCTIGNSGTEPYIAGHNILLAHAAASKLYRQKYKPIQKGQIGTIVVSHWFEPASNKPQDKQASIRALDFMLGWFMHPLTYGDYPITHISKPPNTVNISSGTDNLVNQTTSRNGKLIGDPTGVSIFYVAPKGLYKLLVYIKKFYKNPIVYITECGMGESNIDDVAKGINDAQRVDFYQRHIKALYRAFREGVHVKGFFAWSFFDNFEWGSGYTQRFGINFVDYKNNLKRYPKLPFNKTSFPSDFIFGTSSAAYQYEGAANEDGRGPSIWDTFTHNNPERIADHSNGDVAIDFYHRYKDDIKLMKFEGLNDGKLCRGVNKEGIAFYNNLINELLAKGIQPMVTLFHWDLPQVLEDEYLGFLNTQIIYDFQDYAELCFKEFGDRVKLWTTINEPSGYAITGYDIGIFPPMRCSSWRTTGCFAGNSSTEPYIVSHHLLLAHAQTAKIYRDKYQVSQKGEIGIVLVASWFEPYSKRKKDIDATQRAIDFSLGWFIHPLIYEEAEMVKGSSDFMGLNYYTTMYAANLNVTPKKENISYLSDFQTGSAVFHVVPRGILEVLVYTKEKYNNPKIYITENGMSDANVTMVENGVNDLQRVDFLRRHFLALKAALKKGVNVKGYFAWSFLDNFEWTSGYTQRFGLNYVDYNDSLNRYPKHSALWLKKFLLN</sequence>
<dbReference type="GO" id="GO:0008422">
    <property type="term" value="F:beta-glucosidase activity"/>
    <property type="evidence" value="ECO:0007669"/>
    <property type="project" value="UniProtKB-ARBA"/>
</dbReference>
<organism evidence="8 9">
    <name type="scientific">Solanum commersonii</name>
    <name type="common">Commerson's wild potato</name>
    <name type="synonym">Commerson's nightshade</name>
    <dbReference type="NCBI Taxonomy" id="4109"/>
    <lineage>
        <taxon>Eukaryota</taxon>
        <taxon>Viridiplantae</taxon>
        <taxon>Streptophyta</taxon>
        <taxon>Embryophyta</taxon>
        <taxon>Tracheophyta</taxon>
        <taxon>Spermatophyta</taxon>
        <taxon>Magnoliopsida</taxon>
        <taxon>eudicotyledons</taxon>
        <taxon>Gunneridae</taxon>
        <taxon>Pentapetalae</taxon>
        <taxon>asterids</taxon>
        <taxon>lamiids</taxon>
        <taxon>Solanales</taxon>
        <taxon>Solanaceae</taxon>
        <taxon>Solanoideae</taxon>
        <taxon>Solaneae</taxon>
        <taxon>Solanum</taxon>
    </lineage>
</organism>
<feature type="chain" id="PRO_5039954835" evidence="7">
    <location>
        <begin position="29"/>
        <end position="897"/>
    </location>
</feature>
<dbReference type="PANTHER" id="PTHR10353:SF220">
    <property type="entry name" value="CYANOGENIC BETA-GLUCOSIDASE-LIKE ISOFORM X1"/>
    <property type="match status" value="1"/>
</dbReference>
<evidence type="ECO:0000256" key="2">
    <source>
        <dbReference type="ARBA" id="ARBA00022589"/>
    </source>
</evidence>
<evidence type="ECO:0000256" key="6">
    <source>
        <dbReference type="RuleBase" id="RU004468"/>
    </source>
</evidence>
<dbReference type="OrthoDB" id="65569at2759"/>
<keyword evidence="7" id="KW-0732">Signal</keyword>
<keyword evidence="2" id="KW-0017">Alkaloid metabolism</keyword>
<dbReference type="SUPFAM" id="SSF51445">
    <property type="entry name" value="(Trans)glycosidases"/>
    <property type="match status" value="2"/>
</dbReference>
<reference evidence="8 9" key="1">
    <citation type="submission" date="2020-09" db="EMBL/GenBank/DDBJ databases">
        <title>De no assembly of potato wild relative species, Solanum commersonii.</title>
        <authorList>
            <person name="Cho K."/>
        </authorList>
    </citation>
    <scope>NUCLEOTIDE SEQUENCE [LARGE SCALE GENOMIC DNA]</scope>
    <source>
        <strain evidence="8">LZ3.2</strain>
        <tissue evidence="8">Leaf</tissue>
    </source>
</reference>
<dbReference type="FunFam" id="3.20.20.80:FF:000022">
    <property type="entry name" value="Beta-glucosidase 11"/>
    <property type="match status" value="1"/>
</dbReference>
<dbReference type="PROSITE" id="PS00572">
    <property type="entry name" value="GLYCOSYL_HYDROL_F1_1"/>
    <property type="match status" value="1"/>
</dbReference>
<dbReference type="InterPro" id="IPR017853">
    <property type="entry name" value="GH"/>
</dbReference>
<feature type="active site" description="Nucleophile" evidence="5">
    <location>
        <position position="806"/>
    </location>
</feature>
<dbReference type="AlphaFoldDB" id="A0A9J6AS16"/>
<evidence type="ECO:0000313" key="9">
    <source>
        <dbReference type="Proteomes" id="UP000824120"/>
    </source>
</evidence>
<comment type="similarity">
    <text evidence="1">Belongs to the glycosyl hydrolase 1 family.</text>
</comment>
<protein>
    <submittedName>
        <fullName evidence="8">Uncharacterized protein</fullName>
    </submittedName>
</protein>
<keyword evidence="9" id="KW-1185">Reference proteome</keyword>
<evidence type="ECO:0000256" key="1">
    <source>
        <dbReference type="ARBA" id="ARBA00010838"/>
    </source>
</evidence>
<dbReference type="Gene3D" id="3.20.20.80">
    <property type="entry name" value="Glycosidases"/>
    <property type="match status" value="3"/>
</dbReference>
<keyword evidence="3 6" id="KW-0378">Hydrolase</keyword>
<dbReference type="GO" id="GO:0005975">
    <property type="term" value="P:carbohydrate metabolic process"/>
    <property type="evidence" value="ECO:0007669"/>
    <property type="project" value="InterPro"/>
</dbReference>
<evidence type="ECO:0000256" key="4">
    <source>
        <dbReference type="ARBA" id="ARBA00023295"/>
    </source>
</evidence>
<accession>A0A9J6AS16</accession>
<evidence type="ECO:0000256" key="7">
    <source>
        <dbReference type="SAM" id="SignalP"/>
    </source>
</evidence>
<keyword evidence="4 6" id="KW-0326">Glycosidase</keyword>
<proteinExistence type="inferred from homology"/>
<dbReference type="PROSITE" id="PS00653">
    <property type="entry name" value="GLYCOSYL_HYDROL_F1_2"/>
    <property type="match status" value="2"/>
</dbReference>
<feature type="signal peptide" evidence="7">
    <location>
        <begin position="1"/>
        <end position="28"/>
    </location>
</feature>
<evidence type="ECO:0000256" key="5">
    <source>
        <dbReference type="PROSITE-ProRule" id="PRU10055"/>
    </source>
</evidence>
<dbReference type="Proteomes" id="UP000824120">
    <property type="component" value="Chromosome 2"/>
</dbReference>
<gene>
    <name evidence="8" type="ORF">H5410_012583</name>
</gene>
<name>A0A9J6AS16_SOLCO</name>
<dbReference type="EMBL" id="JACXVP010000002">
    <property type="protein sequence ID" value="KAG5627365.1"/>
    <property type="molecule type" value="Genomic_DNA"/>
</dbReference>
<dbReference type="PANTHER" id="PTHR10353">
    <property type="entry name" value="GLYCOSYL HYDROLASE"/>
    <property type="match status" value="1"/>
</dbReference>
<dbReference type="InterPro" id="IPR033132">
    <property type="entry name" value="GH_1_N_CS"/>
</dbReference>
<dbReference type="FunFam" id="3.20.20.80:FF:000020">
    <property type="entry name" value="Beta-glucosidase 12"/>
    <property type="match status" value="1"/>
</dbReference>